<evidence type="ECO:0000259" key="1">
    <source>
        <dbReference type="PROSITE" id="PS50994"/>
    </source>
</evidence>
<protein>
    <submittedName>
        <fullName evidence="2">IS3 family transposase</fullName>
    </submittedName>
</protein>
<dbReference type="PANTHER" id="PTHR46889">
    <property type="entry name" value="TRANSPOSASE INSF FOR INSERTION SEQUENCE IS3B-RELATED"/>
    <property type="match status" value="1"/>
</dbReference>
<dbReference type="NCBIfam" id="NF033516">
    <property type="entry name" value="transpos_IS3"/>
    <property type="match status" value="1"/>
</dbReference>
<dbReference type="AlphaFoldDB" id="A0AAU8HR20"/>
<dbReference type="Gene3D" id="3.30.420.10">
    <property type="entry name" value="Ribonuclease H-like superfamily/Ribonuclease H"/>
    <property type="match status" value="1"/>
</dbReference>
<dbReference type="InterPro" id="IPR012337">
    <property type="entry name" value="RNaseH-like_sf"/>
</dbReference>
<organism evidence="2">
    <name type="scientific">Proteinivorax hydrogeniformans</name>
    <dbReference type="NCBI Taxonomy" id="1826727"/>
    <lineage>
        <taxon>Bacteria</taxon>
        <taxon>Bacillati</taxon>
        <taxon>Bacillota</taxon>
        <taxon>Clostridia</taxon>
        <taxon>Eubacteriales</taxon>
        <taxon>Proteinivoracaceae</taxon>
        <taxon>Proteinivorax</taxon>
    </lineage>
</organism>
<gene>
    <name evidence="2" type="ORF">PRVXH_001564</name>
</gene>
<dbReference type="Pfam" id="PF13333">
    <property type="entry name" value="rve_2"/>
    <property type="match status" value="1"/>
</dbReference>
<reference evidence="2" key="2">
    <citation type="submission" date="2024-06" db="EMBL/GenBank/DDBJ databases">
        <authorList>
            <person name="Petrova K.O."/>
            <person name="Toshchakov S.V."/>
            <person name="Boltjanskaja Y.V."/>
            <person name="Kevbrin V.V."/>
        </authorList>
    </citation>
    <scope>NUCLEOTIDE SEQUENCE</scope>
    <source>
        <strain evidence="2">Z-710</strain>
    </source>
</reference>
<dbReference type="InterPro" id="IPR036397">
    <property type="entry name" value="RNaseH_sf"/>
</dbReference>
<reference evidence="2" key="1">
    <citation type="journal article" date="2018" name="Antonie Van Leeuwenhoek">
        <title>Proteinivorax hydrogeniformans sp. nov., an anaerobic, haloalkaliphilic bacterium fermenting proteinaceous compounds with high hydrogen production.</title>
        <authorList>
            <person name="Boltyanskaya Y."/>
            <person name="Detkova E."/>
            <person name="Pimenov N."/>
            <person name="Kevbrin V."/>
        </authorList>
    </citation>
    <scope>NUCLEOTIDE SEQUENCE</scope>
    <source>
        <strain evidence="2">Z-710</strain>
    </source>
</reference>
<dbReference type="SUPFAM" id="SSF53098">
    <property type="entry name" value="Ribonuclease H-like"/>
    <property type="match status" value="1"/>
</dbReference>
<dbReference type="RefSeq" id="WP_353892234.1">
    <property type="nucleotide sequence ID" value="NZ_CP159485.1"/>
</dbReference>
<dbReference type="InterPro" id="IPR050900">
    <property type="entry name" value="Transposase_IS3/IS150/IS904"/>
</dbReference>
<dbReference type="GO" id="GO:0015074">
    <property type="term" value="P:DNA integration"/>
    <property type="evidence" value="ECO:0007669"/>
    <property type="project" value="InterPro"/>
</dbReference>
<feature type="domain" description="Integrase catalytic" evidence="1">
    <location>
        <begin position="18"/>
        <end position="197"/>
    </location>
</feature>
<dbReference type="PANTHER" id="PTHR46889:SF4">
    <property type="entry name" value="TRANSPOSASE INSO FOR INSERTION SEQUENCE ELEMENT IS911B-RELATED"/>
    <property type="match status" value="1"/>
</dbReference>
<dbReference type="InterPro" id="IPR048020">
    <property type="entry name" value="Transpos_IS3"/>
</dbReference>
<sequence>MKDAGLKSVIRKKKKRYVKSTPQHISANILNRNFKADSTNEKWVTDITELKYGSKKAYLSAILDLHDNSIVSYVIGHSNNNELVFNTLDKALDVAPGAASLLHSDRGFQYTSKGFRRKIEDAQMTHSMSRVGKCIDNAPMESFFGTLKCEKYYLHGTYKTFNELKESIDEYIFFYNYKRLQAKLGAKSPMEYRRQAS</sequence>
<proteinExistence type="predicted"/>
<dbReference type="PROSITE" id="PS50994">
    <property type="entry name" value="INTEGRASE"/>
    <property type="match status" value="1"/>
</dbReference>
<evidence type="ECO:0000313" key="2">
    <source>
        <dbReference type="EMBL" id="XCI27656.1"/>
    </source>
</evidence>
<dbReference type="EMBL" id="CP159485">
    <property type="protein sequence ID" value="XCI27656.1"/>
    <property type="molecule type" value="Genomic_DNA"/>
</dbReference>
<dbReference type="Pfam" id="PF00665">
    <property type="entry name" value="rve"/>
    <property type="match status" value="1"/>
</dbReference>
<accession>A0AAU8HR20</accession>
<dbReference type="GO" id="GO:0003676">
    <property type="term" value="F:nucleic acid binding"/>
    <property type="evidence" value="ECO:0007669"/>
    <property type="project" value="InterPro"/>
</dbReference>
<dbReference type="InterPro" id="IPR001584">
    <property type="entry name" value="Integrase_cat-core"/>
</dbReference>
<name>A0AAU8HR20_9FIRM</name>